<dbReference type="SUPFAM" id="SSF48498">
    <property type="entry name" value="Tetracyclin repressor-like, C-terminal domain"/>
    <property type="match status" value="1"/>
</dbReference>
<protein>
    <submittedName>
        <fullName evidence="6">TetR/AcrR family transcriptional regulator</fullName>
    </submittedName>
</protein>
<name>A0ABN2S232_9ACTN</name>
<reference evidence="6 7" key="1">
    <citation type="journal article" date="2019" name="Int. J. Syst. Evol. Microbiol.">
        <title>The Global Catalogue of Microorganisms (GCM) 10K type strain sequencing project: providing services to taxonomists for standard genome sequencing and annotation.</title>
        <authorList>
            <consortium name="The Broad Institute Genomics Platform"/>
            <consortium name="The Broad Institute Genome Sequencing Center for Infectious Disease"/>
            <person name="Wu L."/>
            <person name="Ma J."/>
        </authorList>
    </citation>
    <scope>NUCLEOTIDE SEQUENCE [LARGE SCALE GENOMIC DNA]</scope>
    <source>
        <strain evidence="6 7">JCM 15313</strain>
    </source>
</reference>
<evidence type="ECO:0000256" key="3">
    <source>
        <dbReference type="ARBA" id="ARBA00023163"/>
    </source>
</evidence>
<feature type="DNA-binding region" description="H-T-H motif" evidence="4">
    <location>
        <begin position="44"/>
        <end position="63"/>
    </location>
</feature>
<keyword evidence="2 4" id="KW-0238">DNA-binding</keyword>
<dbReference type="Pfam" id="PF16925">
    <property type="entry name" value="TetR_C_13"/>
    <property type="match status" value="1"/>
</dbReference>
<sequence length="202" mass="22763">MKSEEARGRAAYSATKSHSLTPAAARVLETASDLFYTHGIRAVGVDTIAERAGVTKKTLYDRFGSKEELVAEYLRTRDQRWRRFLTSYVEESEDDPKARVLAVFEALGQWMEKENPRGCGFVNAFVELTDHRHPGREVARAQKKWLLEYFRELLEACDTPNPDDVAEKLLIIHEGATITNSMGSAQESARKSRDIAEVLITG</sequence>
<dbReference type="Gene3D" id="1.10.357.10">
    <property type="entry name" value="Tetracycline Repressor, domain 2"/>
    <property type="match status" value="1"/>
</dbReference>
<evidence type="ECO:0000256" key="2">
    <source>
        <dbReference type="ARBA" id="ARBA00023125"/>
    </source>
</evidence>
<dbReference type="InterPro" id="IPR036271">
    <property type="entry name" value="Tet_transcr_reg_TetR-rel_C_sf"/>
</dbReference>
<dbReference type="SUPFAM" id="SSF46689">
    <property type="entry name" value="Homeodomain-like"/>
    <property type="match status" value="1"/>
</dbReference>
<dbReference type="PANTHER" id="PTHR47506:SF1">
    <property type="entry name" value="HTH-TYPE TRANSCRIPTIONAL REGULATOR YJDC"/>
    <property type="match status" value="1"/>
</dbReference>
<comment type="caution">
    <text evidence="6">The sequence shown here is derived from an EMBL/GenBank/DDBJ whole genome shotgun (WGS) entry which is preliminary data.</text>
</comment>
<dbReference type="InterPro" id="IPR011075">
    <property type="entry name" value="TetR_C"/>
</dbReference>
<evidence type="ECO:0000313" key="7">
    <source>
        <dbReference type="Proteomes" id="UP001501585"/>
    </source>
</evidence>
<dbReference type="InterPro" id="IPR001647">
    <property type="entry name" value="HTH_TetR"/>
</dbReference>
<evidence type="ECO:0000256" key="1">
    <source>
        <dbReference type="ARBA" id="ARBA00023015"/>
    </source>
</evidence>
<evidence type="ECO:0000313" key="6">
    <source>
        <dbReference type="EMBL" id="GAA1978891.1"/>
    </source>
</evidence>
<keyword evidence="3" id="KW-0804">Transcription</keyword>
<accession>A0ABN2S232</accession>
<feature type="domain" description="HTH tetR-type" evidence="5">
    <location>
        <begin position="21"/>
        <end position="81"/>
    </location>
</feature>
<dbReference type="EMBL" id="BAAAPC010000001">
    <property type="protein sequence ID" value="GAA1978891.1"/>
    <property type="molecule type" value="Genomic_DNA"/>
</dbReference>
<dbReference type="RefSeq" id="WP_344159154.1">
    <property type="nucleotide sequence ID" value="NZ_BAAAPC010000001.1"/>
</dbReference>
<keyword evidence="7" id="KW-1185">Reference proteome</keyword>
<dbReference type="Proteomes" id="UP001501585">
    <property type="component" value="Unassembled WGS sequence"/>
</dbReference>
<dbReference type="PRINTS" id="PR00455">
    <property type="entry name" value="HTHTETR"/>
</dbReference>
<dbReference type="InterPro" id="IPR009057">
    <property type="entry name" value="Homeodomain-like_sf"/>
</dbReference>
<dbReference type="PROSITE" id="PS50977">
    <property type="entry name" value="HTH_TETR_2"/>
    <property type="match status" value="1"/>
</dbReference>
<proteinExistence type="predicted"/>
<keyword evidence="1" id="KW-0805">Transcription regulation</keyword>
<dbReference type="Pfam" id="PF00440">
    <property type="entry name" value="TetR_N"/>
    <property type="match status" value="1"/>
</dbReference>
<evidence type="ECO:0000256" key="4">
    <source>
        <dbReference type="PROSITE-ProRule" id="PRU00335"/>
    </source>
</evidence>
<organism evidence="6 7">
    <name type="scientific">Nocardiopsis rhodophaea</name>
    <dbReference type="NCBI Taxonomy" id="280238"/>
    <lineage>
        <taxon>Bacteria</taxon>
        <taxon>Bacillati</taxon>
        <taxon>Actinomycetota</taxon>
        <taxon>Actinomycetes</taxon>
        <taxon>Streptosporangiales</taxon>
        <taxon>Nocardiopsidaceae</taxon>
        <taxon>Nocardiopsis</taxon>
    </lineage>
</organism>
<evidence type="ECO:0000259" key="5">
    <source>
        <dbReference type="PROSITE" id="PS50977"/>
    </source>
</evidence>
<dbReference type="PANTHER" id="PTHR47506">
    <property type="entry name" value="TRANSCRIPTIONAL REGULATORY PROTEIN"/>
    <property type="match status" value="1"/>
</dbReference>
<gene>
    <name evidence="6" type="ORF">GCM10009799_00060</name>
</gene>